<keyword evidence="2" id="KW-0472">Membrane</keyword>
<accession>I7M2F7</accession>
<dbReference type="Proteomes" id="UP000009168">
    <property type="component" value="Unassembled WGS sequence"/>
</dbReference>
<dbReference type="EMBL" id="GG662621">
    <property type="protein sequence ID" value="EAS00301.1"/>
    <property type="molecule type" value="Genomic_DNA"/>
</dbReference>
<evidence type="ECO:0000313" key="3">
    <source>
        <dbReference type="EMBL" id="EAS00301.1"/>
    </source>
</evidence>
<feature type="region of interest" description="Disordered" evidence="1">
    <location>
        <begin position="207"/>
        <end position="239"/>
    </location>
</feature>
<dbReference type="InterPro" id="IPR018750">
    <property type="entry name" value="DUF2306_membrane"/>
</dbReference>
<feature type="compositionally biased region" description="Polar residues" evidence="1">
    <location>
        <begin position="229"/>
        <end position="239"/>
    </location>
</feature>
<organism evidence="3 4">
    <name type="scientific">Tetrahymena thermophila (strain SB210)</name>
    <dbReference type="NCBI Taxonomy" id="312017"/>
    <lineage>
        <taxon>Eukaryota</taxon>
        <taxon>Sar</taxon>
        <taxon>Alveolata</taxon>
        <taxon>Ciliophora</taxon>
        <taxon>Intramacronucleata</taxon>
        <taxon>Oligohymenophorea</taxon>
        <taxon>Hymenostomatida</taxon>
        <taxon>Tetrahymenina</taxon>
        <taxon>Tetrahymenidae</taxon>
        <taxon>Tetrahymena</taxon>
    </lineage>
</organism>
<dbReference type="OMA" id="ARTHFIT"/>
<dbReference type="OrthoDB" id="4482604at2759"/>
<reference evidence="4" key="1">
    <citation type="journal article" date="2006" name="PLoS Biol.">
        <title>Macronuclear genome sequence of the ciliate Tetrahymena thermophila, a model eukaryote.</title>
        <authorList>
            <person name="Eisen J.A."/>
            <person name="Coyne R.S."/>
            <person name="Wu M."/>
            <person name="Wu D."/>
            <person name="Thiagarajan M."/>
            <person name="Wortman J.R."/>
            <person name="Badger J.H."/>
            <person name="Ren Q."/>
            <person name="Amedeo P."/>
            <person name="Jones K.M."/>
            <person name="Tallon L.J."/>
            <person name="Delcher A.L."/>
            <person name="Salzberg S.L."/>
            <person name="Silva J.C."/>
            <person name="Haas B.J."/>
            <person name="Majoros W.H."/>
            <person name="Farzad M."/>
            <person name="Carlton J.M."/>
            <person name="Smith R.K. Jr."/>
            <person name="Garg J."/>
            <person name="Pearlman R.E."/>
            <person name="Karrer K.M."/>
            <person name="Sun L."/>
            <person name="Manning G."/>
            <person name="Elde N.C."/>
            <person name="Turkewitz A.P."/>
            <person name="Asai D.J."/>
            <person name="Wilkes D.E."/>
            <person name="Wang Y."/>
            <person name="Cai H."/>
            <person name="Collins K."/>
            <person name="Stewart B.A."/>
            <person name="Lee S.R."/>
            <person name="Wilamowska K."/>
            <person name="Weinberg Z."/>
            <person name="Ruzzo W.L."/>
            <person name="Wloga D."/>
            <person name="Gaertig J."/>
            <person name="Frankel J."/>
            <person name="Tsao C.-C."/>
            <person name="Gorovsky M.A."/>
            <person name="Keeling P.J."/>
            <person name="Waller R.F."/>
            <person name="Patron N.J."/>
            <person name="Cherry J.M."/>
            <person name="Stover N.A."/>
            <person name="Krieger C.J."/>
            <person name="del Toro C."/>
            <person name="Ryder H.F."/>
            <person name="Williamson S.C."/>
            <person name="Barbeau R.A."/>
            <person name="Hamilton E.P."/>
            <person name="Orias E."/>
        </authorList>
    </citation>
    <scope>NUCLEOTIDE SEQUENCE [LARGE SCALE GENOMIC DNA]</scope>
    <source>
        <strain evidence="4">SB210</strain>
    </source>
</reference>
<name>I7M2F7_TETTS</name>
<feature type="transmembrane region" description="Helical" evidence="2">
    <location>
        <begin position="90"/>
        <end position="111"/>
    </location>
</feature>
<dbReference type="RefSeq" id="XP_001020546.1">
    <property type="nucleotide sequence ID" value="XM_001020546.1"/>
</dbReference>
<dbReference type="eggNOG" id="ENOG502S40W">
    <property type="taxonomic scope" value="Eukaryota"/>
</dbReference>
<dbReference type="HOGENOM" id="CLU_078522_1_1_1"/>
<protein>
    <submittedName>
        <fullName evidence="3">Membrane protein</fullName>
    </submittedName>
</protein>
<feature type="compositionally biased region" description="Polar residues" evidence="1">
    <location>
        <begin position="207"/>
        <end position="220"/>
    </location>
</feature>
<evidence type="ECO:0000313" key="4">
    <source>
        <dbReference type="Proteomes" id="UP000009168"/>
    </source>
</evidence>
<feature type="transmembrane region" description="Helical" evidence="2">
    <location>
        <begin position="49"/>
        <end position="69"/>
    </location>
</feature>
<dbReference type="InParanoid" id="I7M2F7"/>
<dbReference type="KEGG" id="tet:TTHERM_00218740"/>
<dbReference type="AlphaFoldDB" id="I7M2F7"/>
<keyword evidence="4" id="KW-1185">Reference proteome</keyword>
<feature type="transmembrane region" description="Helical" evidence="2">
    <location>
        <begin position="148"/>
        <end position="169"/>
    </location>
</feature>
<feature type="transmembrane region" description="Helical" evidence="2">
    <location>
        <begin position="175"/>
        <end position="196"/>
    </location>
</feature>
<dbReference type="GeneID" id="7838225"/>
<feature type="transmembrane region" description="Helical" evidence="2">
    <location>
        <begin position="12"/>
        <end position="29"/>
    </location>
</feature>
<dbReference type="Pfam" id="PF10067">
    <property type="entry name" value="DUF2306"/>
    <property type="match status" value="1"/>
</dbReference>
<keyword evidence="2" id="KW-1133">Transmembrane helix</keyword>
<evidence type="ECO:0000256" key="1">
    <source>
        <dbReference type="SAM" id="MobiDB-lite"/>
    </source>
</evidence>
<sequence>MRIIENWIKSKRIYYSIGISAIAVSLYGLTYRQISSTWSEPFTWLDRPALARTHFITGPIVLSFGIFQFNQNLRLKYPSIHIWMGRIYSLANIISVISIFTIVFDCAYGLVPTISLLILNILWIISLVIAIYYIVINKCILSHKYWMLRNYALTCSAITLRLLLGIFSPILGLEIAYKIATSNCYVWNIILAELVIRKLKQMQQINQDSPPSVTQVASSDITKDKDNSPQEPANFQEQA</sequence>
<evidence type="ECO:0000256" key="2">
    <source>
        <dbReference type="SAM" id="Phobius"/>
    </source>
</evidence>
<gene>
    <name evidence="3" type="ORF">TTHERM_00218740</name>
</gene>
<feature type="transmembrane region" description="Helical" evidence="2">
    <location>
        <begin position="117"/>
        <end position="136"/>
    </location>
</feature>
<keyword evidence="2" id="KW-0812">Transmembrane</keyword>
<proteinExistence type="predicted"/>